<sequence>MSDCRRGTIGRSRRAQSNVIGVALLVGLTMVSLGALTATVGTVVDSNAAVGDVDRVASDLDRAIDPVESIGTGTGRVTYTEGTLRTEMRTVRVFRDDDLVVSRETEAIVYERGAYRVTAVGGAVIRDHAGSHSIARGPPVSASSEVVTIGVVALTATDVAIDGSGPTTRTLVSEVSHERIVDGESGEWTVAVETPEPDPWVRSFENVGATVYTGEFDDDEHQSVVATFEGDRRGHVVVHRVETEGRDG</sequence>
<dbReference type="AlphaFoldDB" id="A0A238X2S3"/>
<dbReference type="OrthoDB" id="282668at2157"/>
<evidence type="ECO:0000256" key="1">
    <source>
        <dbReference type="SAM" id="Phobius"/>
    </source>
</evidence>
<reference evidence="2 3" key="1">
    <citation type="submission" date="2017-06" db="EMBL/GenBank/DDBJ databases">
        <authorList>
            <person name="Kim H.J."/>
            <person name="Triplett B.A."/>
        </authorList>
    </citation>
    <scope>NUCLEOTIDE SEQUENCE [LARGE SCALE GENOMIC DNA]</scope>
    <source>
        <strain evidence="2 3">DSM 8800</strain>
    </source>
</reference>
<dbReference type="EMBL" id="FZNQ01000013">
    <property type="protein sequence ID" value="SNR53256.1"/>
    <property type="molecule type" value="Genomic_DNA"/>
</dbReference>
<dbReference type="RefSeq" id="WP_089385262.1">
    <property type="nucleotide sequence ID" value="NZ_FZNQ01000013.1"/>
</dbReference>
<feature type="transmembrane region" description="Helical" evidence="1">
    <location>
        <begin position="20"/>
        <end position="44"/>
    </location>
</feature>
<gene>
    <name evidence="2" type="ORF">SAMN06264855_11313</name>
</gene>
<proteinExistence type="predicted"/>
<evidence type="ECO:0000313" key="2">
    <source>
        <dbReference type="EMBL" id="SNR53256.1"/>
    </source>
</evidence>
<keyword evidence="1" id="KW-0472">Membrane</keyword>
<dbReference type="InterPro" id="IPR055713">
    <property type="entry name" value="DUF7289"/>
</dbReference>
<protein>
    <recommendedName>
        <fullName evidence="4">Flagellin N-terminal-like domain-containing protein</fullName>
    </recommendedName>
</protein>
<dbReference type="Pfam" id="PF23960">
    <property type="entry name" value="DUF7289"/>
    <property type="match status" value="1"/>
</dbReference>
<accession>A0A238X2S3</accession>
<keyword evidence="1" id="KW-0812">Transmembrane</keyword>
<keyword evidence="3" id="KW-1185">Reference proteome</keyword>
<organism evidence="2 3">
    <name type="scientific">Halorubrum vacuolatum</name>
    <name type="common">Natronobacterium vacuolatum</name>
    <dbReference type="NCBI Taxonomy" id="63740"/>
    <lineage>
        <taxon>Archaea</taxon>
        <taxon>Methanobacteriati</taxon>
        <taxon>Methanobacteriota</taxon>
        <taxon>Stenosarchaea group</taxon>
        <taxon>Halobacteria</taxon>
        <taxon>Halobacteriales</taxon>
        <taxon>Haloferacaceae</taxon>
        <taxon>Halorubrum</taxon>
    </lineage>
</organism>
<evidence type="ECO:0000313" key="3">
    <source>
        <dbReference type="Proteomes" id="UP000198397"/>
    </source>
</evidence>
<dbReference type="Proteomes" id="UP000198397">
    <property type="component" value="Unassembled WGS sequence"/>
</dbReference>
<name>A0A238X2S3_HALVU</name>
<keyword evidence="1" id="KW-1133">Transmembrane helix</keyword>
<evidence type="ECO:0008006" key="4">
    <source>
        <dbReference type="Google" id="ProtNLM"/>
    </source>
</evidence>